<protein>
    <submittedName>
        <fullName evidence="2">Unannotated protein</fullName>
    </submittedName>
</protein>
<gene>
    <name evidence="2" type="ORF">UFOPK1581_00699</name>
</gene>
<sequence>MGRGRQKAKHTKVARELKYFSPSTDYSALEKELTAPSSSAEPDYEDKWADLYEDEEAEEESPKNS</sequence>
<reference evidence="2" key="1">
    <citation type="submission" date="2020-05" db="EMBL/GenBank/DDBJ databases">
        <authorList>
            <person name="Chiriac C."/>
            <person name="Salcher M."/>
            <person name="Ghai R."/>
            <person name="Kavagutti S V."/>
        </authorList>
    </citation>
    <scope>NUCLEOTIDE SEQUENCE</scope>
</reference>
<proteinExistence type="predicted"/>
<dbReference type="AlphaFoldDB" id="A0A6J6D845"/>
<dbReference type="Pfam" id="PF11273">
    <property type="entry name" value="DUF3073"/>
    <property type="match status" value="1"/>
</dbReference>
<dbReference type="InterPro" id="IPR021426">
    <property type="entry name" value="DUF3073"/>
</dbReference>
<evidence type="ECO:0000313" key="2">
    <source>
        <dbReference type="EMBL" id="CAB4559465.1"/>
    </source>
</evidence>
<evidence type="ECO:0000256" key="1">
    <source>
        <dbReference type="SAM" id="MobiDB-lite"/>
    </source>
</evidence>
<accession>A0A6J6D845</accession>
<feature type="region of interest" description="Disordered" evidence="1">
    <location>
        <begin position="31"/>
        <end position="65"/>
    </location>
</feature>
<name>A0A6J6D845_9ZZZZ</name>
<organism evidence="2">
    <name type="scientific">freshwater metagenome</name>
    <dbReference type="NCBI Taxonomy" id="449393"/>
    <lineage>
        <taxon>unclassified sequences</taxon>
        <taxon>metagenomes</taxon>
        <taxon>ecological metagenomes</taxon>
    </lineage>
</organism>
<dbReference type="EMBL" id="CAEZTB010000119">
    <property type="protein sequence ID" value="CAB4559465.1"/>
    <property type="molecule type" value="Genomic_DNA"/>
</dbReference>